<evidence type="ECO:0000313" key="4">
    <source>
        <dbReference type="Proteomes" id="UP001396898"/>
    </source>
</evidence>
<dbReference type="EMBL" id="JAQQWI010000013">
    <property type="protein sequence ID" value="KAK8013545.1"/>
    <property type="molecule type" value="Genomic_DNA"/>
</dbReference>
<dbReference type="InterPro" id="IPR003864">
    <property type="entry name" value="CSC1/OSCA1-like_7TM"/>
</dbReference>
<comment type="caution">
    <text evidence="3">The sequence shown here is derived from an EMBL/GenBank/DDBJ whole genome shotgun (WGS) entry which is preliminary data.</text>
</comment>
<evidence type="ECO:0000259" key="2">
    <source>
        <dbReference type="Pfam" id="PF02714"/>
    </source>
</evidence>
<keyword evidence="1" id="KW-1133">Transmembrane helix</keyword>
<protein>
    <recommendedName>
        <fullName evidence="2">CSC1/OSCA1-like 7TM region domain-containing protein</fullName>
    </recommendedName>
</protein>
<dbReference type="PANTHER" id="PTHR13018:SF149">
    <property type="entry name" value="DOMAIN PROTEIN, PUTATIVE (AFU_ORTHOLOGUE AFUA_3G11660)-RELATED"/>
    <property type="match status" value="1"/>
</dbReference>
<proteinExistence type="predicted"/>
<feature type="transmembrane region" description="Helical" evidence="1">
    <location>
        <begin position="147"/>
        <end position="167"/>
    </location>
</feature>
<feature type="transmembrane region" description="Helical" evidence="1">
    <location>
        <begin position="115"/>
        <end position="141"/>
    </location>
</feature>
<reference evidence="3 4" key="1">
    <citation type="submission" date="2023-01" db="EMBL/GenBank/DDBJ databases">
        <title>Analysis of 21 Apiospora genomes using comparative genomics revels a genus with tremendous synthesis potential of carbohydrate active enzymes and secondary metabolites.</title>
        <authorList>
            <person name="Sorensen T."/>
        </authorList>
    </citation>
    <scope>NUCLEOTIDE SEQUENCE [LARGE SCALE GENOMIC DNA]</scope>
    <source>
        <strain evidence="3 4">CBS 20057</strain>
    </source>
</reference>
<dbReference type="InterPro" id="IPR045122">
    <property type="entry name" value="Csc1-like"/>
</dbReference>
<organism evidence="3 4">
    <name type="scientific">Apiospora marii</name>
    <dbReference type="NCBI Taxonomy" id="335849"/>
    <lineage>
        <taxon>Eukaryota</taxon>
        <taxon>Fungi</taxon>
        <taxon>Dikarya</taxon>
        <taxon>Ascomycota</taxon>
        <taxon>Pezizomycotina</taxon>
        <taxon>Sordariomycetes</taxon>
        <taxon>Xylariomycetidae</taxon>
        <taxon>Amphisphaeriales</taxon>
        <taxon>Apiosporaceae</taxon>
        <taxon>Apiospora</taxon>
    </lineage>
</organism>
<accession>A0ABR1RJT6</accession>
<name>A0ABR1RJT6_9PEZI</name>
<feature type="transmembrane region" description="Helical" evidence="1">
    <location>
        <begin position="67"/>
        <end position="94"/>
    </location>
</feature>
<keyword evidence="4" id="KW-1185">Reference proteome</keyword>
<evidence type="ECO:0000313" key="3">
    <source>
        <dbReference type="EMBL" id="KAK8013545.1"/>
    </source>
</evidence>
<sequence>MGAFCDVSPFWLNYLLQRNLGAALDISQLVKLGRDGLSRKLLHPTPRELLELTAPPPFDYASHYNNFLFYITVALVFAPFQPLVLPVATFYFTAESYLKKYLLMYVFVTKHESGGGFWGLIVNRVLAATLLSNIVATIFVIARRESYVQIILMAPLFAVLGGFKYACIKAFDDDQRFYGKRGKKVSDDVVMEKGNGKSMDIRFEHPALHSKLIVPMVNTRGQHILWDAYGNGLGTGLGGMTHGQGR</sequence>
<keyword evidence="1" id="KW-0812">Transmembrane</keyword>
<keyword evidence="1" id="KW-0472">Membrane</keyword>
<dbReference type="Proteomes" id="UP001396898">
    <property type="component" value="Unassembled WGS sequence"/>
</dbReference>
<gene>
    <name evidence="3" type="ORF">PG991_009138</name>
</gene>
<evidence type="ECO:0000256" key="1">
    <source>
        <dbReference type="SAM" id="Phobius"/>
    </source>
</evidence>
<dbReference type="PANTHER" id="PTHR13018">
    <property type="entry name" value="PROBABLE MEMBRANE PROTEIN DUF221-RELATED"/>
    <property type="match status" value="1"/>
</dbReference>
<dbReference type="Pfam" id="PF02714">
    <property type="entry name" value="RSN1_7TM"/>
    <property type="match status" value="1"/>
</dbReference>
<feature type="domain" description="CSC1/OSCA1-like 7TM region" evidence="2">
    <location>
        <begin position="5"/>
        <end position="136"/>
    </location>
</feature>